<evidence type="ECO:0000256" key="2">
    <source>
        <dbReference type="PROSITE-ProRule" id="PRU00169"/>
    </source>
</evidence>
<dbReference type="Proteomes" id="UP000064920">
    <property type="component" value="Chromosome"/>
</dbReference>
<dbReference type="PROSITE" id="PS50110">
    <property type="entry name" value="RESPONSE_REGULATORY"/>
    <property type="match status" value="1"/>
</dbReference>
<dbReference type="InterPro" id="IPR011006">
    <property type="entry name" value="CheY-like_superfamily"/>
</dbReference>
<dbReference type="Pfam" id="PF07228">
    <property type="entry name" value="SpoIIE"/>
    <property type="match status" value="1"/>
</dbReference>
<dbReference type="InterPro" id="IPR001932">
    <property type="entry name" value="PPM-type_phosphatase-like_dom"/>
</dbReference>
<gene>
    <name evidence="4" type="ORF">IMCC12053_1791</name>
</gene>
<evidence type="ECO:0000256" key="1">
    <source>
        <dbReference type="ARBA" id="ARBA00022801"/>
    </source>
</evidence>
<keyword evidence="5" id="KW-1185">Reference proteome</keyword>
<reference evidence="4 5" key="1">
    <citation type="submission" date="2015-05" db="EMBL/GenBank/DDBJ databases">
        <authorList>
            <person name="Wang D.B."/>
            <person name="Wang M."/>
        </authorList>
    </citation>
    <scope>NUCLEOTIDE SEQUENCE [LARGE SCALE GENOMIC DNA]</scope>
    <source>
        <strain evidence="4 5">IMCC 12053</strain>
    </source>
</reference>
<keyword evidence="1" id="KW-0378">Hydrolase</keyword>
<dbReference type="Pfam" id="PF00072">
    <property type="entry name" value="Response_reg"/>
    <property type="match status" value="1"/>
</dbReference>
<feature type="domain" description="Response regulatory" evidence="3">
    <location>
        <begin position="1"/>
        <end position="92"/>
    </location>
</feature>
<dbReference type="EMBL" id="CP012023">
    <property type="protein sequence ID" value="ALI55738.1"/>
    <property type="molecule type" value="Genomic_DNA"/>
</dbReference>
<accession>A0A0N9ZJ42</accession>
<dbReference type="InterPro" id="IPR036457">
    <property type="entry name" value="PPM-type-like_dom_sf"/>
</dbReference>
<protein>
    <submittedName>
        <fullName evidence="4">Serine phosphatase RsbU, regulator of sigma subunit</fullName>
    </submittedName>
</protein>
<organism evidence="4 5">
    <name type="scientific">Celeribacter marinus</name>
    <dbReference type="NCBI Taxonomy" id="1397108"/>
    <lineage>
        <taxon>Bacteria</taxon>
        <taxon>Pseudomonadati</taxon>
        <taxon>Pseudomonadota</taxon>
        <taxon>Alphaproteobacteria</taxon>
        <taxon>Rhodobacterales</taxon>
        <taxon>Roseobacteraceae</taxon>
        <taxon>Celeribacter</taxon>
    </lineage>
</organism>
<dbReference type="SMART" id="SM00448">
    <property type="entry name" value="REC"/>
    <property type="match status" value="1"/>
</dbReference>
<evidence type="ECO:0000313" key="5">
    <source>
        <dbReference type="Proteomes" id="UP000064920"/>
    </source>
</evidence>
<dbReference type="InterPro" id="IPR052016">
    <property type="entry name" value="Bact_Sigma-Reg"/>
</dbReference>
<keyword evidence="2" id="KW-0597">Phosphoprotein</keyword>
<dbReference type="Gene3D" id="3.40.50.2300">
    <property type="match status" value="1"/>
</dbReference>
<feature type="modified residue" description="4-aspartylphosphate" evidence="2">
    <location>
        <position position="25"/>
    </location>
</feature>
<dbReference type="GO" id="GO:0000160">
    <property type="term" value="P:phosphorelay signal transduction system"/>
    <property type="evidence" value="ECO:0007669"/>
    <property type="project" value="InterPro"/>
</dbReference>
<dbReference type="SUPFAM" id="SSF52172">
    <property type="entry name" value="CheY-like"/>
    <property type="match status" value="1"/>
</dbReference>
<dbReference type="PATRIC" id="fig|1397108.4.peg.1828"/>
<evidence type="ECO:0000259" key="3">
    <source>
        <dbReference type="PROSITE" id="PS50110"/>
    </source>
</evidence>
<dbReference type="Gene3D" id="3.60.40.10">
    <property type="entry name" value="PPM-type phosphatase domain"/>
    <property type="match status" value="1"/>
</dbReference>
<proteinExistence type="predicted"/>
<dbReference type="KEGG" id="cmar:IMCC12053_1791"/>
<name>A0A0N9ZJ42_9RHOB</name>
<dbReference type="PANTHER" id="PTHR43156">
    <property type="entry name" value="STAGE II SPORULATION PROTEIN E-RELATED"/>
    <property type="match status" value="1"/>
</dbReference>
<dbReference type="AlphaFoldDB" id="A0A0N9ZJ42"/>
<evidence type="ECO:0000313" key="4">
    <source>
        <dbReference type="EMBL" id="ALI55738.1"/>
    </source>
</evidence>
<sequence length="380" mass="41675">MVEAASGAEAIEICNTVDIDLVISDWVMPEVTGLDFLRVFRGMERQNYGYFILVTSKSESSDVAQGLDVGADDFLSKPVSSDELLARIRAGERILRMERELTEKNRLVSKTLQEMSDLYDSLDRDLIEARRLQQSLIRERHRDFGNAQISLMLKPSGHVGGDLVGFYAISDTKVGLFSLDVSGHGIASALMTARLAGYFSGSTPEQNVAIERGPDGASIAISPAKVAAILNKLMLEEMETDLYFTMTLGHFDLATGELVITQAGHPHPLLQNEDGSVEFFGEGGLPIGLIPDATFEDVSIQLKPNQRVILYSDGVTECADESGEMLSEHGLKQIVENLTDQRGNAFFDTLLWDVSAFGNDQDFEDDVSALMLEFGPKVQP</sequence>
<dbReference type="SMART" id="SM00331">
    <property type="entry name" value="PP2C_SIG"/>
    <property type="match status" value="1"/>
</dbReference>
<dbReference type="PANTHER" id="PTHR43156:SF2">
    <property type="entry name" value="STAGE II SPORULATION PROTEIN E"/>
    <property type="match status" value="1"/>
</dbReference>
<dbReference type="GO" id="GO:0016791">
    <property type="term" value="F:phosphatase activity"/>
    <property type="evidence" value="ECO:0007669"/>
    <property type="project" value="TreeGrafter"/>
</dbReference>
<dbReference type="InterPro" id="IPR001789">
    <property type="entry name" value="Sig_transdc_resp-reg_receiver"/>
</dbReference>
<dbReference type="STRING" id="1397108.IMCC12053_1791"/>